<comment type="subcellular location">
    <subcellularLocation>
        <location evidence="1">Secreted</location>
        <location evidence="1">Extracellular space</location>
        <location evidence="1">Extracellular matrix</location>
    </subcellularLocation>
</comment>
<dbReference type="InterPro" id="IPR006605">
    <property type="entry name" value="G2_nidogen/fibulin_G2F"/>
</dbReference>
<dbReference type="InterPro" id="IPR036383">
    <property type="entry name" value="TSP1_rpt_sf"/>
</dbReference>
<dbReference type="InterPro" id="IPR000152">
    <property type="entry name" value="EGF-type_Asp/Asn_hydroxyl_site"/>
</dbReference>
<dbReference type="PROSITE" id="PS01187">
    <property type="entry name" value="EGF_CA"/>
    <property type="match status" value="2"/>
</dbReference>
<evidence type="ECO:0000256" key="7">
    <source>
        <dbReference type="ARBA" id="ARBA00022837"/>
    </source>
</evidence>
<dbReference type="FunFam" id="2.10.25.10:FF:000038">
    <property type="entry name" value="Fibrillin 2"/>
    <property type="match status" value="2"/>
</dbReference>
<dbReference type="InterPro" id="IPR003599">
    <property type="entry name" value="Ig_sub"/>
</dbReference>
<dbReference type="PRINTS" id="PR01705">
    <property type="entry name" value="TSP1REPEAT"/>
</dbReference>
<dbReference type="PROSITE" id="PS00010">
    <property type="entry name" value="ASX_HYDROXYL"/>
    <property type="match status" value="4"/>
</dbReference>
<dbReference type="Gene3D" id="2.40.155.10">
    <property type="entry name" value="Green fluorescent protein"/>
    <property type="match status" value="1"/>
</dbReference>
<dbReference type="PANTHER" id="PTHR24040">
    <property type="entry name" value="LAMININ G-LIKE DOMAIN-CONTAINING PROTEIN"/>
    <property type="match status" value="1"/>
</dbReference>
<dbReference type="STRING" id="31246.A0A183NU35"/>
<dbReference type="GO" id="GO:0005509">
    <property type="term" value="F:calcium ion binding"/>
    <property type="evidence" value="ECO:0007669"/>
    <property type="project" value="InterPro"/>
</dbReference>
<dbReference type="InterPro" id="IPR036179">
    <property type="entry name" value="Ig-like_dom_sf"/>
</dbReference>
<evidence type="ECO:0000256" key="4">
    <source>
        <dbReference type="ARBA" id="ARBA00022536"/>
    </source>
</evidence>
<evidence type="ECO:0000256" key="11">
    <source>
        <dbReference type="PROSITE-ProRule" id="PRU00076"/>
    </source>
</evidence>
<dbReference type="FunFam" id="2.20.100.10:FF:000001">
    <property type="entry name" value="semaphorin-5A isoform X1"/>
    <property type="match status" value="1"/>
</dbReference>
<evidence type="ECO:0000256" key="2">
    <source>
        <dbReference type="ARBA" id="ARBA00022525"/>
    </source>
</evidence>
<dbReference type="SMART" id="SM00179">
    <property type="entry name" value="EGF_CA"/>
    <property type="match status" value="7"/>
</dbReference>
<dbReference type="InterPro" id="IPR009030">
    <property type="entry name" value="Growth_fac_rcpt_cys_sf"/>
</dbReference>
<dbReference type="Pfam" id="PF07645">
    <property type="entry name" value="EGF_CA"/>
    <property type="match status" value="5"/>
</dbReference>
<dbReference type="SUPFAM" id="SSF82895">
    <property type="entry name" value="TSP-1 type 1 repeat"/>
    <property type="match status" value="4"/>
</dbReference>
<dbReference type="CDD" id="cd00054">
    <property type="entry name" value="EGF_CA"/>
    <property type="match status" value="7"/>
</dbReference>
<dbReference type="InterPro" id="IPR018097">
    <property type="entry name" value="EGF_Ca-bd_CS"/>
</dbReference>
<dbReference type="InterPro" id="IPR013098">
    <property type="entry name" value="Ig_I-set"/>
</dbReference>
<dbReference type="Gene3D" id="2.60.40.10">
    <property type="entry name" value="Immunoglobulins"/>
    <property type="match status" value="3"/>
</dbReference>
<keyword evidence="5" id="KW-0732">Signal</keyword>
<dbReference type="SUPFAM" id="SSF57196">
    <property type="entry name" value="EGF/Laminin"/>
    <property type="match status" value="2"/>
</dbReference>
<dbReference type="PANTHER" id="PTHR24040:SF16">
    <property type="entry name" value="FIBRILLIN-2-LIKE PROTEIN"/>
    <property type="match status" value="1"/>
</dbReference>
<organism evidence="12 13">
    <name type="scientific">Schistosoma mattheei</name>
    <dbReference type="NCBI Taxonomy" id="31246"/>
    <lineage>
        <taxon>Eukaryota</taxon>
        <taxon>Metazoa</taxon>
        <taxon>Spiralia</taxon>
        <taxon>Lophotrochozoa</taxon>
        <taxon>Platyhelminthes</taxon>
        <taxon>Trematoda</taxon>
        <taxon>Digenea</taxon>
        <taxon>Strigeidida</taxon>
        <taxon>Schistosomatoidea</taxon>
        <taxon>Schistosomatidae</taxon>
        <taxon>Schistosoma</taxon>
    </lineage>
</organism>
<dbReference type="Pfam" id="PF12662">
    <property type="entry name" value="cEGF"/>
    <property type="match status" value="1"/>
</dbReference>
<dbReference type="InterPro" id="IPR013783">
    <property type="entry name" value="Ig-like_fold"/>
</dbReference>
<keyword evidence="7" id="KW-0106">Calcium</keyword>
<dbReference type="SUPFAM" id="SSF57184">
    <property type="entry name" value="Growth factor receptor domain"/>
    <property type="match status" value="2"/>
</dbReference>
<dbReference type="InterPro" id="IPR001881">
    <property type="entry name" value="EGF-like_Ca-bd_dom"/>
</dbReference>
<dbReference type="InterPro" id="IPR000742">
    <property type="entry name" value="EGF"/>
</dbReference>
<keyword evidence="9" id="KW-0325">Glycoprotein</keyword>
<dbReference type="FunFam" id="2.10.25.10:FF:000014">
    <property type="entry name" value="Latent-transforming growth factor beta-binding protein 3"/>
    <property type="match status" value="1"/>
</dbReference>
<evidence type="ECO:0000313" key="12">
    <source>
        <dbReference type="EMBL" id="VDP29506.1"/>
    </source>
</evidence>
<dbReference type="SUPFAM" id="SSF48726">
    <property type="entry name" value="Immunoglobulin"/>
    <property type="match status" value="3"/>
</dbReference>
<name>A0A183NU35_9TREM</name>
<dbReference type="InterPro" id="IPR007110">
    <property type="entry name" value="Ig-like_dom"/>
</dbReference>
<keyword evidence="3" id="KW-0272">Extracellular matrix</keyword>
<dbReference type="InterPro" id="IPR003598">
    <property type="entry name" value="Ig_sub2"/>
</dbReference>
<dbReference type="SUPFAM" id="SSF54511">
    <property type="entry name" value="GFP-like"/>
    <property type="match status" value="1"/>
</dbReference>
<evidence type="ECO:0000256" key="3">
    <source>
        <dbReference type="ARBA" id="ARBA00022530"/>
    </source>
</evidence>
<comment type="caution">
    <text evidence="11">Lacks conserved residue(s) required for the propagation of feature annotation.</text>
</comment>
<evidence type="ECO:0000313" key="13">
    <source>
        <dbReference type="Proteomes" id="UP000269396"/>
    </source>
</evidence>
<dbReference type="EMBL" id="UZAL01027130">
    <property type="protein sequence ID" value="VDP29506.1"/>
    <property type="molecule type" value="Genomic_DNA"/>
</dbReference>
<evidence type="ECO:0000256" key="6">
    <source>
        <dbReference type="ARBA" id="ARBA00022737"/>
    </source>
</evidence>
<dbReference type="Pfam" id="PF00090">
    <property type="entry name" value="TSP_1"/>
    <property type="match status" value="4"/>
</dbReference>
<dbReference type="FunFam" id="2.20.100.10:FF:000007">
    <property type="entry name" value="Thrombospondin 1"/>
    <property type="match status" value="1"/>
</dbReference>
<dbReference type="PROSITE" id="PS50835">
    <property type="entry name" value="IG_LIKE"/>
    <property type="match status" value="3"/>
</dbReference>
<keyword evidence="10" id="KW-0393">Immunoglobulin domain</keyword>
<protein>
    <submittedName>
        <fullName evidence="12">Uncharacterized protein</fullName>
    </submittedName>
</protein>
<dbReference type="PROSITE" id="PS50026">
    <property type="entry name" value="EGF_3"/>
    <property type="match status" value="3"/>
</dbReference>
<evidence type="ECO:0000256" key="5">
    <source>
        <dbReference type="ARBA" id="ARBA00022729"/>
    </source>
</evidence>
<keyword evidence="6" id="KW-0677">Repeat</keyword>
<dbReference type="InterPro" id="IPR049883">
    <property type="entry name" value="NOTCH1_EGF-like"/>
</dbReference>
<keyword evidence="2" id="KW-0964">Secreted</keyword>
<keyword evidence="8" id="KW-1015">Disulfide bond</keyword>
<sequence length="1383" mass="154297">MIFLFKAKPEFERTPNQTTEAYEARWIQFRCIANGHPKPEIRWMHNGNLIPSNPSKNGVGSLVLGPLRTDQAGRYTCVAKNDAGNVEYDFELKVKTRPKVHVYQSDEPPRESDTTRLRCEVSGDADSVIWLKDGNIISNSSRFRILDRGSSLVIKMAKAKDTGTYQCIAANPVGEDLGELRLVVESKPYLVNHPNNMTAQIGSVIVMECLAEGQPKPTITWYKDKQQIILRGHRSLVNNGSLRIVGVSSDDDGLYHCVASSSLGEDFSPPAFLQVQLDGRWSEWSQWSECSQTCGHGTQSRNSVLALPILAFTSASDPPCSSMMLPRTRTCTNPAPKYGGAHCTEENIDIRPCLVRACNRGPCPINGGWGTWSSWSHCSHSCGGGQRRRTRICDSPVPAYGGEDCPPTGSTETSECQSEPCPIHGDWSNWSSWSACSRTCGVGLQTRERECTQPQPQFGGRLCRGSAKEIRTCETQKRGSSEFCPNNEPGLISTWSEWSSWSECEPDCSLAGQISEKSGIKRRERTCTLLSPENESTHGCPGPAEEIQDCTLEYKLDKCQDTLHSVNKGLLTGTIRGRLNNQDIGTIHLNANWSTSNRSTNYEFHLTNVPIERSQCLQALTEIYLPGIWYAAKEVSGASNGHTIMGSLNGITWESVGQFADGNTIQMSQRVLRSNDSIMSSSSESVVYLTTDIYLSGSCTLSLIDSKTTSSPEVELHDFHENLVQLSPQKGSLHSHSSRAFTVYNLEREKSQMEPYSWISTIQIGPERRQTYLTQELHINGIENKVNLQTGQVEFYAESIMKKPIGPDVCPSGFELNQARITGTSIRLQRRRDYCKDVDECAFPNLNKCDHVCRNTVPYYTCTCHKGYRLSVDGHSCIDIDECSISGNNETICPYGQRCINTHGSYECKHVCGPGLKENPKMDRCEDIDECQNGPGICGPHTCVNTFGGYQCICLPGYKRIGEICQDIDECLSGAYQCSENERCVNIPGSFRCQPACPQGYRAMGTPESNIIECVDIDECAIGISQCPLGSKCINEPGTYSCRCSNGQEAGTQGCDSRRDLFCNEGFQWNREKGCIDIDECNPSFGSSPCQYNCVNTYGAYRCECPIGYEIDRKTNLCRDIDECNLGNPCRSDEVCLNLPGNYTCVQQRCPKNYVYDKKSRSCRIRCSDSKLNCPHGAMFADTVEYLVVSLPSPESYRVTGSRIMLRVVDWHQVQQSNCHYHLLDKAPNTPVHHRTEDGVVYLTPNWAKNSTNQTRERTLLSAHIEAATNLTYQQTKYDEPGQLYYLFFRVSCYENDSKLLSSSSSSSTVDSLSTTISSEYKSTAPSSSVTSSTINNEYNIGNQIWFNNTSWDMNNYNQSSKKYKLIFQHSFYVYISISKYPF</sequence>
<dbReference type="Proteomes" id="UP000269396">
    <property type="component" value="Unassembled WGS sequence"/>
</dbReference>
<dbReference type="SMART" id="SM00408">
    <property type="entry name" value="IGc2"/>
    <property type="match status" value="3"/>
</dbReference>
<proteinExistence type="predicted"/>
<reference evidence="12 13" key="1">
    <citation type="submission" date="2018-11" db="EMBL/GenBank/DDBJ databases">
        <authorList>
            <consortium name="Pathogen Informatics"/>
        </authorList>
    </citation>
    <scope>NUCLEOTIDE SEQUENCE [LARGE SCALE GENOMIC DNA]</scope>
    <source>
        <strain>Denwood</strain>
        <strain evidence="13">Zambia</strain>
    </source>
</reference>
<dbReference type="Pfam" id="PF07679">
    <property type="entry name" value="I-set"/>
    <property type="match status" value="1"/>
</dbReference>
<evidence type="ECO:0000256" key="1">
    <source>
        <dbReference type="ARBA" id="ARBA00004498"/>
    </source>
</evidence>
<evidence type="ECO:0000256" key="8">
    <source>
        <dbReference type="ARBA" id="ARBA00023157"/>
    </source>
</evidence>
<dbReference type="Pfam" id="PF07474">
    <property type="entry name" value="G2F"/>
    <property type="match status" value="1"/>
</dbReference>
<dbReference type="InterPro" id="IPR009017">
    <property type="entry name" value="GFP"/>
</dbReference>
<dbReference type="InterPro" id="IPR000884">
    <property type="entry name" value="TSP1_rpt"/>
</dbReference>
<dbReference type="PROSITE" id="PS50092">
    <property type="entry name" value="TSP1"/>
    <property type="match status" value="4"/>
</dbReference>
<dbReference type="Pfam" id="PF13927">
    <property type="entry name" value="Ig_3"/>
    <property type="match status" value="2"/>
</dbReference>
<dbReference type="PROSITE" id="PS50993">
    <property type="entry name" value="NIDOGEN_G2"/>
    <property type="match status" value="1"/>
</dbReference>
<dbReference type="InterPro" id="IPR051145">
    <property type="entry name" value="GAS-SHBG-PROS"/>
</dbReference>
<dbReference type="InterPro" id="IPR026823">
    <property type="entry name" value="cEGF"/>
</dbReference>
<gene>
    <name evidence="12" type="ORF">SMTD_LOCUS5621</name>
</gene>
<accession>A0A183NU35</accession>
<dbReference type="Gene3D" id="2.20.100.10">
    <property type="entry name" value="Thrombospondin type-1 (TSP1) repeat"/>
    <property type="match status" value="4"/>
</dbReference>
<evidence type="ECO:0000256" key="10">
    <source>
        <dbReference type="ARBA" id="ARBA00023319"/>
    </source>
</evidence>
<dbReference type="SMART" id="SM00409">
    <property type="entry name" value="IG"/>
    <property type="match status" value="3"/>
</dbReference>
<dbReference type="FunFam" id="2.10.25.10:FF:000002">
    <property type="entry name" value="Latent-transforming growth factor beta-binding protein 3"/>
    <property type="match status" value="1"/>
</dbReference>
<keyword evidence="4 11" id="KW-0245">EGF-like domain</keyword>
<dbReference type="PROSITE" id="PS01186">
    <property type="entry name" value="EGF_2"/>
    <property type="match status" value="2"/>
</dbReference>
<dbReference type="SMART" id="SM00181">
    <property type="entry name" value="EGF"/>
    <property type="match status" value="7"/>
</dbReference>
<dbReference type="FunFam" id="2.60.40.10:FF:000032">
    <property type="entry name" value="palladin isoform X1"/>
    <property type="match status" value="2"/>
</dbReference>
<keyword evidence="13" id="KW-1185">Reference proteome</keyword>
<dbReference type="SMART" id="SM00209">
    <property type="entry name" value="TSP1"/>
    <property type="match status" value="4"/>
</dbReference>
<evidence type="ECO:0000256" key="9">
    <source>
        <dbReference type="ARBA" id="ARBA00023180"/>
    </source>
</evidence>
<dbReference type="Gene3D" id="2.10.25.10">
    <property type="entry name" value="Laminin"/>
    <property type="match status" value="7"/>
</dbReference>